<dbReference type="GeneID" id="106152256"/>
<proteinExistence type="predicted"/>
<gene>
    <name evidence="3" type="primary">LOC106152256</name>
</gene>
<dbReference type="RefSeq" id="XP_013381227.1">
    <property type="nucleotide sequence ID" value="XM_013525773.2"/>
</dbReference>
<dbReference type="InParanoid" id="A0A1S3H5I3"/>
<evidence type="ECO:0000256" key="1">
    <source>
        <dbReference type="SAM" id="Coils"/>
    </source>
</evidence>
<evidence type="ECO:0000313" key="3">
    <source>
        <dbReference type="RefSeq" id="XP_013381227.1"/>
    </source>
</evidence>
<dbReference type="Proteomes" id="UP000085678">
    <property type="component" value="Unplaced"/>
</dbReference>
<accession>A0A1S3H5I3</accession>
<keyword evidence="1" id="KW-0175">Coiled coil</keyword>
<dbReference type="AlphaFoldDB" id="A0A1S3H5I3"/>
<keyword evidence="2" id="KW-1185">Reference proteome</keyword>
<organism evidence="2 3">
    <name type="scientific">Lingula anatina</name>
    <name type="common">Brachiopod</name>
    <name type="synonym">Lingula unguis</name>
    <dbReference type="NCBI Taxonomy" id="7574"/>
    <lineage>
        <taxon>Eukaryota</taxon>
        <taxon>Metazoa</taxon>
        <taxon>Spiralia</taxon>
        <taxon>Lophotrochozoa</taxon>
        <taxon>Brachiopoda</taxon>
        <taxon>Linguliformea</taxon>
        <taxon>Lingulata</taxon>
        <taxon>Lingulida</taxon>
        <taxon>Linguloidea</taxon>
        <taxon>Lingulidae</taxon>
        <taxon>Lingula</taxon>
    </lineage>
</organism>
<sequence>MQITLYKSHCRVGPILIQIYYLLTSGKGNHHMFIYSIAIFFVSYEHSCHVPFKRRATGSSSRKKKVHTSSQDVSERLYNVEKDRLALEEERFKVEKERLQLERERLEIDKSN</sequence>
<reference evidence="3" key="1">
    <citation type="submission" date="2025-08" db="UniProtKB">
        <authorList>
            <consortium name="RefSeq"/>
        </authorList>
    </citation>
    <scope>IDENTIFICATION</scope>
    <source>
        <tissue evidence="3">Gonads</tissue>
    </source>
</reference>
<protein>
    <submittedName>
        <fullName evidence="3">Myb/SANT-like DNA-binding domain-containing protein 4</fullName>
    </submittedName>
</protein>
<dbReference type="KEGG" id="lak:106152256"/>
<evidence type="ECO:0000313" key="2">
    <source>
        <dbReference type="Proteomes" id="UP000085678"/>
    </source>
</evidence>
<name>A0A1S3H5I3_LINAN</name>
<feature type="coiled-coil region" evidence="1">
    <location>
        <begin position="82"/>
        <end position="109"/>
    </location>
</feature>